<proteinExistence type="predicted"/>
<keyword evidence="1" id="KW-0472">Membrane</keyword>
<gene>
    <name evidence="3" type="ORF">MUN53_10365</name>
</gene>
<dbReference type="PANTHER" id="PTHR43592">
    <property type="entry name" value="CAAX AMINO TERMINAL PROTEASE"/>
    <property type="match status" value="1"/>
</dbReference>
<feature type="transmembrane region" description="Helical" evidence="1">
    <location>
        <begin position="191"/>
        <end position="210"/>
    </location>
</feature>
<feature type="transmembrane region" description="Helical" evidence="1">
    <location>
        <begin position="94"/>
        <end position="115"/>
    </location>
</feature>
<feature type="transmembrane region" description="Helical" evidence="1">
    <location>
        <begin position="55"/>
        <end position="74"/>
    </location>
</feature>
<keyword evidence="3" id="KW-0645">Protease</keyword>
<accession>A0ABT0C263</accession>
<name>A0ABT0C263_9BACT</name>
<dbReference type="InterPro" id="IPR003675">
    <property type="entry name" value="Rce1/LyrA-like_dom"/>
</dbReference>
<dbReference type="EMBL" id="JAKZMM010000024">
    <property type="protein sequence ID" value="MCJ2381010.1"/>
    <property type="molecule type" value="Genomic_DNA"/>
</dbReference>
<evidence type="ECO:0000313" key="4">
    <source>
        <dbReference type="Proteomes" id="UP001165444"/>
    </source>
</evidence>
<evidence type="ECO:0000259" key="2">
    <source>
        <dbReference type="Pfam" id="PF02517"/>
    </source>
</evidence>
<keyword evidence="3" id="KW-0482">Metalloprotease</keyword>
<evidence type="ECO:0000313" key="3">
    <source>
        <dbReference type="EMBL" id="MCJ2381010.1"/>
    </source>
</evidence>
<keyword evidence="1" id="KW-0812">Transmembrane</keyword>
<feature type="transmembrane region" description="Helical" evidence="1">
    <location>
        <begin position="268"/>
        <end position="289"/>
    </location>
</feature>
<reference evidence="3 4" key="1">
    <citation type="submission" date="2022-03" db="EMBL/GenBank/DDBJ databases">
        <title>Parabacteroides sp. nov. isolated from swine feces.</title>
        <authorList>
            <person name="Bak J.E."/>
        </authorList>
    </citation>
    <scope>NUCLEOTIDE SEQUENCE [LARGE SCALE GENOMIC DNA]</scope>
    <source>
        <strain evidence="3 4">AGMB00274</strain>
    </source>
</reference>
<evidence type="ECO:0000256" key="1">
    <source>
        <dbReference type="SAM" id="Phobius"/>
    </source>
</evidence>
<keyword evidence="1" id="KW-1133">Transmembrane helix</keyword>
<sequence>MKALFSTQRTSRQLFLLVLLIAIGSLLSSLFGLGLFQLICGTSTGMEQHPDMMRLFQFITAVGTFLLPALLTAWLCSDQPKAYLGLNGIPDGRLVILVVAGMILLNPVISLTSMLNESMQLPAWAAPLENWMRQQEDLALHFTNLLIEGEGISPLFTNLIVIALTAAVCEEFLFRGTLQQIIGRWTTNQHAVVWICAILFSAFHLQFYGFIPRMILGAYFGYLIIWTRNIWLPVLAHFFNNAVSVIAMSDSEWKESEWVSGKISDAHLWPYIGMAILALIGFAFIIRYIRKLSIDA</sequence>
<organism evidence="3 4">
    <name type="scientific">Parabacteroides faecalis</name>
    <dbReference type="NCBI Taxonomy" id="2924040"/>
    <lineage>
        <taxon>Bacteria</taxon>
        <taxon>Pseudomonadati</taxon>
        <taxon>Bacteroidota</taxon>
        <taxon>Bacteroidia</taxon>
        <taxon>Bacteroidales</taxon>
        <taxon>Tannerellaceae</taxon>
        <taxon>Parabacteroides</taxon>
    </lineage>
</organism>
<dbReference type="Pfam" id="PF02517">
    <property type="entry name" value="Rce1-like"/>
    <property type="match status" value="1"/>
</dbReference>
<keyword evidence="3" id="KW-0378">Hydrolase</keyword>
<feature type="domain" description="CAAX prenyl protease 2/Lysostaphin resistance protein A-like" evidence="2">
    <location>
        <begin position="156"/>
        <end position="243"/>
    </location>
</feature>
<dbReference type="GO" id="GO:0008237">
    <property type="term" value="F:metallopeptidase activity"/>
    <property type="evidence" value="ECO:0007669"/>
    <property type="project" value="UniProtKB-KW"/>
</dbReference>
<comment type="caution">
    <text evidence="3">The sequence shown here is derived from an EMBL/GenBank/DDBJ whole genome shotgun (WGS) entry which is preliminary data.</text>
</comment>
<feature type="transmembrane region" description="Helical" evidence="1">
    <location>
        <begin position="14"/>
        <end position="35"/>
    </location>
</feature>
<protein>
    <submittedName>
        <fullName evidence="3">CPBP family intramembrane metalloprotease</fullName>
    </submittedName>
</protein>
<keyword evidence="4" id="KW-1185">Reference proteome</keyword>
<dbReference type="PANTHER" id="PTHR43592:SF15">
    <property type="entry name" value="CAAX AMINO TERMINAL PROTEASE FAMILY PROTEIN"/>
    <property type="match status" value="1"/>
</dbReference>
<dbReference type="RefSeq" id="WP_243325355.1">
    <property type="nucleotide sequence ID" value="NZ_JAKZMM010000024.1"/>
</dbReference>
<dbReference type="Proteomes" id="UP001165444">
    <property type="component" value="Unassembled WGS sequence"/>
</dbReference>